<protein>
    <submittedName>
        <fullName evidence="2">Uncharacterized protein</fullName>
    </submittedName>
</protein>
<dbReference type="KEGG" id="aph:APH_0598"/>
<evidence type="ECO:0000313" key="2">
    <source>
        <dbReference type="EMBL" id="ABD43348.1"/>
    </source>
</evidence>
<dbReference type="EnsemblBacteria" id="ABD43348">
    <property type="protein sequence ID" value="ABD43348"/>
    <property type="gene ID" value="APH_0598"/>
</dbReference>
<feature type="region of interest" description="Disordered" evidence="1">
    <location>
        <begin position="1"/>
        <end position="34"/>
    </location>
</feature>
<name>Q2GKB3_ANAPZ</name>
<keyword evidence="3" id="KW-1185">Reference proteome</keyword>
<sequence length="34" mass="3655">MHSSSKIGNIARASFLQSARSMNPQVPNAHDKAC</sequence>
<dbReference type="AlphaFoldDB" id="Q2GKB3"/>
<dbReference type="EMBL" id="CP000235">
    <property type="protein sequence ID" value="ABD43348.1"/>
    <property type="molecule type" value="Genomic_DNA"/>
</dbReference>
<gene>
    <name evidence="2" type="ordered locus">APH_0598</name>
</gene>
<accession>Q2GKB3</accession>
<feature type="compositionally biased region" description="Polar residues" evidence="1">
    <location>
        <begin position="15"/>
        <end position="26"/>
    </location>
</feature>
<dbReference type="HOGENOM" id="CLU_3371684_0_0_5"/>
<dbReference type="Proteomes" id="UP000001943">
    <property type="component" value="Chromosome"/>
</dbReference>
<dbReference type="PaxDb" id="212042-APH_0598"/>
<evidence type="ECO:0000256" key="1">
    <source>
        <dbReference type="SAM" id="MobiDB-lite"/>
    </source>
</evidence>
<reference evidence="2 3" key="1">
    <citation type="journal article" date="2006" name="PLoS Genet.">
        <title>Comparative genomics of emerging human ehrlichiosis agents.</title>
        <authorList>
            <person name="Dunning Hotopp J.C."/>
            <person name="Lin M."/>
            <person name="Madupu R."/>
            <person name="Crabtree J."/>
            <person name="Angiuoli S.V."/>
            <person name="Eisen J.A."/>
            <person name="Seshadri R."/>
            <person name="Ren Q."/>
            <person name="Wu M."/>
            <person name="Utterback T.R."/>
            <person name="Smith S."/>
            <person name="Lewis M."/>
            <person name="Khouri H."/>
            <person name="Zhang C."/>
            <person name="Niu H."/>
            <person name="Lin Q."/>
            <person name="Ohashi N."/>
            <person name="Zhi N."/>
            <person name="Nelson W."/>
            <person name="Brinkac L.M."/>
            <person name="Dodson R.J."/>
            <person name="Rosovitz M.J."/>
            <person name="Sundaram J."/>
            <person name="Daugherty S.C."/>
            <person name="Davidsen T."/>
            <person name="Durkin A.S."/>
            <person name="Gwinn M."/>
            <person name="Haft D.H."/>
            <person name="Selengut J.D."/>
            <person name="Sullivan S.A."/>
            <person name="Zafar N."/>
            <person name="Zhou L."/>
            <person name="Benahmed F."/>
            <person name="Forberger H."/>
            <person name="Halpin R."/>
            <person name="Mulligan S."/>
            <person name="Robinson J."/>
            <person name="White O."/>
            <person name="Rikihisa Y."/>
            <person name="Tettelin H."/>
        </authorList>
    </citation>
    <scope>NUCLEOTIDE SEQUENCE [LARGE SCALE GENOMIC DNA]</scope>
    <source>
        <strain evidence="2 3">HZ</strain>
    </source>
</reference>
<organism evidence="2 3">
    <name type="scientific">Anaplasma phagocytophilum (strain HZ)</name>
    <dbReference type="NCBI Taxonomy" id="212042"/>
    <lineage>
        <taxon>Bacteria</taxon>
        <taxon>Pseudomonadati</taxon>
        <taxon>Pseudomonadota</taxon>
        <taxon>Alphaproteobacteria</taxon>
        <taxon>Rickettsiales</taxon>
        <taxon>Anaplasmataceae</taxon>
        <taxon>Anaplasma</taxon>
        <taxon>phagocytophilum group</taxon>
    </lineage>
</organism>
<proteinExistence type="predicted"/>
<evidence type="ECO:0000313" key="3">
    <source>
        <dbReference type="Proteomes" id="UP000001943"/>
    </source>
</evidence>